<name>A0ABQ6JDE4_9ACTN</name>
<evidence type="ECO:0000313" key="3">
    <source>
        <dbReference type="Proteomes" id="UP001157017"/>
    </source>
</evidence>
<keyword evidence="3" id="KW-1185">Reference proteome</keyword>
<proteinExistence type="predicted"/>
<evidence type="ECO:0000313" key="2">
    <source>
        <dbReference type="EMBL" id="GMA85814.1"/>
    </source>
</evidence>
<reference evidence="3" key="1">
    <citation type="journal article" date="2019" name="Int. J. Syst. Evol. Microbiol.">
        <title>The Global Catalogue of Microorganisms (GCM) 10K type strain sequencing project: providing services to taxonomists for standard genome sequencing and annotation.</title>
        <authorList>
            <consortium name="The Broad Institute Genomics Platform"/>
            <consortium name="The Broad Institute Genome Sequencing Center for Infectious Disease"/>
            <person name="Wu L."/>
            <person name="Ma J."/>
        </authorList>
    </citation>
    <scope>NUCLEOTIDE SEQUENCE [LARGE SCALE GENOMIC DNA]</scope>
    <source>
        <strain evidence="3">NBRC 108730</strain>
    </source>
</reference>
<feature type="transmembrane region" description="Helical" evidence="1">
    <location>
        <begin position="60"/>
        <end position="86"/>
    </location>
</feature>
<keyword evidence="1" id="KW-1133">Transmembrane helix</keyword>
<protein>
    <recommendedName>
        <fullName evidence="4">DUF2510 domain-containing protein</fullName>
    </recommendedName>
</protein>
<comment type="caution">
    <text evidence="2">The sequence shown here is derived from an EMBL/GenBank/DDBJ whole genome shotgun (WGS) entry which is preliminary data.</text>
</comment>
<sequence>MPWVGTGRAVPSRRALAWRAAAAVFLVLALVVGAETARLVARDLRAAPEREWAESDMPPAVFFYLVNGLVGLVGLGVLLGAAYFCWQWSKRPPRSATLPGAGWCEQSAGSGTWRWWSGRFWTLYEHTGTGPPTDPPVRR</sequence>
<evidence type="ECO:0000256" key="1">
    <source>
        <dbReference type="SAM" id="Phobius"/>
    </source>
</evidence>
<evidence type="ECO:0008006" key="4">
    <source>
        <dbReference type="Google" id="ProtNLM"/>
    </source>
</evidence>
<keyword evidence="1" id="KW-0812">Transmembrane</keyword>
<gene>
    <name evidence="2" type="ORF">GCM10025868_10640</name>
</gene>
<organism evidence="2 3">
    <name type="scientific">Angustibacter aerolatus</name>
    <dbReference type="NCBI Taxonomy" id="1162965"/>
    <lineage>
        <taxon>Bacteria</taxon>
        <taxon>Bacillati</taxon>
        <taxon>Actinomycetota</taxon>
        <taxon>Actinomycetes</taxon>
        <taxon>Kineosporiales</taxon>
        <taxon>Kineosporiaceae</taxon>
    </lineage>
</organism>
<dbReference type="EMBL" id="BSUZ01000001">
    <property type="protein sequence ID" value="GMA85814.1"/>
    <property type="molecule type" value="Genomic_DNA"/>
</dbReference>
<dbReference type="Proteomes" id="UP001157017">
    <property type="component" value="Unassembled WGS sequence"/>
</dbReference>
<accession>A0ABQ6JDE4</accession>
<keyword evidence="1" id="KW-0472">Membrane</keyword>